<dbReference type="GO" id="GO:0003677">
    <property type="term" value="F:DNA binding"/>
    <property type="evidence" value="ECO:0007669"/>
    <property type="project" value="UniProtKB-KW"/>
</dbReference>
<protein>
    <recommendedName>
        <fullName evidence="9">AP2/ERF domain-containing protein</fullName>
    </recommendedName>
</protein>
<evidence type="ECO:0000259" key="9">
    <source>
        <dbReference type="PROSITE" id="PS51032"/>
    </source>
</evidence>
<reference evidence="10 11" key="1">
    <citation type="journal article" date="2021" name="Nat. Plants">
        <title>The Taxus genome provides insights into paclitaxel biosynthesis.</title>
        <authorList>
            <person name="Xiong X."/>
            <person name="Gou J."/>
            <person name="Liao Q."/>
            <person name="Li Y."/>
            <person name="Zhou Q."/>
            <person name="Bi G."/>
            <person name="Li C."/>
            <person name="Du R."/>
            <person name="Wang X."/>
            <person name="Sun T."/>
            <person name="Guo L."/>
            <person name="Liang H."/>
            <person name="Lu P."/>
            <person name="Wu Y."/>
            <person name="Zhang Z."/>
            <person name="Ro D.K."/>
            <person name="Shang Y."/>
            <person name="Huang S."/>
            <person name="Yan J."/>
        </authorList>
    </citation>
    <scope>NUCLEOTIDE SEQUENCE [LARGE SCALE GENOMIC DNA]</scope>
    <source>
        <strain evidence="10">Ta-2019</strain>
    </source>
</reference>
<comment type="subcellular location">
    <subcellularLocation>
        <location evidence="1">Nucleus</location>
    </subcellularLocation>
</comment>
<keyword evidence="2" id="KW-0805">Transcription regulation</keyword>
<keyword evidence="11" id="KW-1185">Reference proteome</keyword>
<dbReference type="PROSITE" id="PS51032">
    <property type="entry name" value="AP2_ERF"/>
    <property type="match status" value="1"/>
</dbReference>
<evidence type="ECO:0000256" key="1">
    <source>
        <dbReference type="ARBA" id="ARBA00004123"/>
    </source>
</evidence>
<keyword evidence="8" id="KW-0472">Membrane</keyword>
<dbReference type="SMART" id="SM00380">
    <property type="entry name" value="AP2"/>
    <property type="match status" value="1"/>
</dbReference>
<evidence type="ECO:0000256" key="6">
    <source>
        <dbReference type="ARBA" id="ARBA00023242"/>
    </source>
</evidence>
<keyword evidence="4" id="KW-0010">Activator</keyword>
<organism evidence="10 11">
    <name type="scientific">Taxus chinensis</name>
    <name type="common">Chinese yew</name>
    <name type="synonym">Taxus wallichiana var. chinensis</name>
    <dbReference type="NCBI Taxonomy" id="29808"/>
    <lineage>
        <taxon>Eukaryota</taxon>
        <taxon>Viridiplantae</taxon>
        <taxon>Streptophyta</taxon>
        <taxon>Embryophyta</taxon>
        <taxon>Tracheophyta</taxon>
        <taxon>Spermatophyta</taxon>
        <taxon>Pinopsida</taxon>
        <taxon>Pinidae</taxon>
        <taxon>Conifers II</taxon>
        <taxon>Cupressales</taxon>
        <taxon>Taxaceae</taxon>
        <taxon>Taxus</taxon>
    </lineage>
</organism>
<keyword evidence="5" id="KW-0804">Transcription</keyword>
<evidence type="ECO:0000256" key="4">
    <source>
        <dbReference type="ARBA" id="ARBA00023159"/>
    </source>
</evidence>
<feature type="domain" description="AP2/ERF" evidence="9">
    <location>
        <begin position="177"/>
        <end position="234"/>
    </location>
</feature>
<evidence type="ECO:0000256" key="7">
    <source>
        <dbReference type="ARBA" id="ARBA00024343"/>
    </source>
</evidence>
<dbReference type="FunFam" id="3.30.730.10:FF:000001">
    <property type="entry name" value="Ethylene-responsive transcription factor 2"/>
    <property type="match status" value="1"/>
</dbReference>
<keyword evidence="3" id="KW-0238">DNA-binding</keyword>
<dbReference type="Pfam" id="PF00847">
    <property type="entry name" value="AP2"/>
    <property type="match status" value="1"/>
</dbReference>
<dbReference type="GO" id="GO:0005634">
    <property type="term" value="C:nucleus"/>
    <property type="evidence" value="ECO:0007669"/>
    <property type="project" value="UniProtKB-SubCell"/>
</dbReference>
<dbReference type="InterPro" id="IPR051032">
    <property type="entry name" value="AP2/ERF_TF_ERF_subfamily"/>
</dbReference>
<dbReference type="SUPFAM" id="SSF54171">
    <property type="entry name" value="DNA-binding domain"/>
    <property type="match status" value="1"/>
</dbReference>
<dbReference type="PANTHER" id="PTHR31985">
    <property type="entry name" value="ETHYLENE-RESPONSIVE TRANSCRIPTION FACTOR ERF042-RELATED"/>
    <property type="match status" value="1"/>
</dbReference>
<name>A0AA38KJ35_TAXCH</name>
<comment type="similarity">
    <text evidence="7">Belongs to the AP2/ERF transcription factor family. ERF subfamily.</text>
</comment>
<keyword evidence="6" id="KW-0539">Nucleus</keyword>
<evidence type="ECO:0000256" key="8">
    <source>
        <dbReference type="SAM" id="Phobius"/>
    </source>
</evidence>
<evidence type="ECO:0000313" key="11">
    <source>
        <dbReference type="Proteomes" id="UP000824469"/>
    </source>
</evidence>
<accession>A0AA38KJ35</accession>
<keyword evidence="8" id="KW-0812">Transmembrane</keyword>
<evidence type="ECO:0000256" key="3">
    <source>
        <dbReference type="ARBA" id="ARBA00023125"/>
    </source>
</evidence>
<dbReference type="AlphaFoldDB" id="A0AA38KJ35"/>
<proteinExistence type="inferred from homology"/>
<dbReference type="CDD" id="cd00018">
    <property type="entry name" value="AP2"/>
    <property type="match status" value="1"/>
</dbReference>
<dbReference type="InterPro" id="IPR016177">
    <property type="entry name" value="DNA-bd_dom_sf"/>
</dbReference>
<keyword evidence="8" id="KW-1133">Transmembrane helix</keyword>
<dbReference type="PANTHER" id="PTHR31985:SF312">
    <property type="entry name" value="AP2_ERF DOMAIN-CONTAINING PROTEIN"/>
    <property type="match status" value="1"/>
</dbReference>
<dbReference type="Proteomes" id="UP000824469">
    <property type="component" value="Unassembled WGS sequence"/>
</dbReference>
<comment type="caution">
    <text evidence="10">The sequence shown here is derived from an EMBL/GenBank/DDBJ whole genome shotgun (WGS) entry which is preliminary data.</text>
</comment>
<sequence>MEIVLVTYFNEMDVATLGVAVVYLTEIFYVELHVSVLGVAVVFYDVTIYPKATVTSMTIAIWITSILYTFPFFLSMRVSTIVSNEIGGKTMINKASTSLASRFTLNSRNCKSQKNSTRFGHVLLLVYKSTLNILSELHQVLRVARIRNLLLRILHFICLLQKMNTPKEVMKGEKSGQFKGVRLRKWGKWVSEVRMPKCRDKIWLGSFHTAEQAARAYDAAVYCLRGSSAKLNFPNCIPVIPSASSLSRHQIRLVATKYALLPIPSITIDNTNNSNFVNEEAPSPSSSSFLSQVEASSDSQAISSSSSSEEEQVEFASLWEWESLFDSELGDSNDNHISDWDKFPFPSVNMWPLELERDIDRELEVESTLFDPFQLWSF</sequence>
<evidence type="ECO:0000256" key="2">
    <source>
        <dbReference type="ARBA" id="ARBA00023015"/>
    </source>
</evidence>
<dbReference type="InterPro" id="IPR036955">
    <property type="entry name" value="AP2/ERF_dom_sf"/>
</dbReference>
<feature type="transmembrane region" description="Helical" evidence="8">
    <location>
        <begin position="20"/>
        <end position="44"/>
    </location>
</feature>
<gene>
    <name evidence="10" type="ORF">KI387_010320</name>
</gene>
<dbReference type="EMBL" id="JAHRHJ020000008">
    <property type="protein sequence ID" value="KAH9305916.1"/>
    <property type="molecule type" value="Genomic_DNA"/>
</dbReference>
<dbReference type="InterPro" id="IPR001471">
    <property type="entry name" value="AP2/ERF_dom"/>
</dbReference>
<evidence type="ECO:0000313" key="10">
    <source>
        <dbReference type="EMBL" id="KAH9305916.1"/>
    </source>
</evidence>
<evidence type="ECO:0000256" key="5">
    <source>
        <dbReference type="ARBA" id="ARBA00023163"/>
    </source>
</evidence>
<dbReference type="GO" id="GO:0003700">
    <property type="term" value="F:DNA-binding transcription factor activity"/>
    <property type="evidence" value="ECO:0007669"/>
    <property type="project" value="InterPro"/>
</dbReference>
<dbReference type="PRINTS" id="PR00367">
    <property type="entry name" value="ETHRSPELEMNT"/>
</dbReference>
<dbReference type="Gene3D" id="3.30.730.10">
    <property type="entry name" value="AP2/ERF domain"/>
    <property type="match status" value="1"/>
</dbReference>
<feature type="transmembrane region" description="Helical" evidence="8">
    <location>
        <begin position="56"/>
        <end position="74"/>
    </location>
</feature>